<gene>
    <name evidence="1" type="ORF">CBRE1094_LOCUS30192</name>
</gene>
<protein>
    <submittedName>
        <fullName evidence="1">Uncharacterized protein</fullName>
    </submittedName>
</protein>
<evidence type="ECO:0000313" key="1">
    <source>
        <dbReference type="EMBL" id="CAD9504955.1"/>
    </source>
</evidence>
<sequence length="281" mass="31731">MGENDTDIEQGDLLVFSVPRNDRILGTYLLTNRFFRYALAQSGVSHIARADDDTVFDAGAIGHLLVNAAGMPWGASEDLVFGPYGEWYMWNRDPMLPSCFAYYSYRWYKARQVADEVAVNASAKPLARWQYECVAPGIIGPFPYAKGPFVAYSRSVAAAISTRFDADERLALGRDSKSQMADVYGSIQPLKARRHPSKSIVYDDVYYSALVFELYLNRSLTLVRAPLSEYVKQRPMRLQPALVYHKLKHKDRFGYVSNHSELWGAGRLFLDNQGGEVCPNE</sequence>
<proteinExistence type="predicted"/>
<accession>A0A7S2HZT9</accession>
<organism evidence="1">
    <name type="scientific">Haptolina brevifila</name>
    <dbReference type="NCBI Taxonomy" id="156173"/>
    <lineage>
        <taxon>Eukaryota</taxon>
        <taxon>Haptista</taxon>
        <taxon>Haptophyta</taxon>
        <taxon>Prymnesiophyceae</taxon>
        <taxon>Prymnesiales</taxon>
        <taxon>Prymnesiaceae</taxon>
        <taxon>Haptolina</taxon>
    </lineage>
</organism>
<dbReference type="AlphaFoldDB" id="A0A7S2HZT9"/>
<dbReference type="EMBL" id="HBGU01055251">
    <property type="protein sequence ID" value="CAD9504955.1"/>
    <property type="molecule type" value="Transcribed_RNA"/>
</dbReference>
<reference evidence="1" key="1">
    <citation type="submission" date="2021-01" db="EMBL/GenBank/DDBJ databases">
        <authorList>
            <person name="Corre E."/>
            <person name="Pelletier E."/>
            <person name="Niang G."/>
            <person name="Scheremetjew M."/>
            <person name="Finn R."/>
            <person name="Kale V."/>
            <person name="Holt S."/>
            <person name="Cochrane G."/>
            <person name="Meng A."/>
            <person name="Brown T."/>
            <person name="Cohen L."/>
        </authorList>
    </citation>
    <scope>NUCLEOTIDE SEQUENCE</scope>
    <source>
        <strain evidence="1">UTEX LB 985</strain>
    </source>
</reference>
<name>A0A7S2HZT9_9EUKA</name>